<name>A0A9P0H415_NEZVI</name>
<accession>A0A9P0H415</accession>
<organism evidence="1 2">
    <name type="scientific">Nezara viridula</name>
    <name type="common">Southern green stink bug</name>
    <name type="synonym">Cimex viridulus</name>
    <dbReference type="NCBI Taxonomy" id="85310"/>
    <lineage>
        <taxon>Eukaryota</taxon>
        <taxon>Metazoa</taxon>
        <taxon>Ecdysozoa</taxon>
        <taxon>Arthropoda</taxon>
        <taxon>Hexapoda</taxon>
        <taxon>Insecta</taxon>
        <taxon>Pterygota</taxon>
        <taxon>Neoptera</taxon>
        <taxon>Paraneoptera</taxon>
        <taxon>Hemiptera</taxon>
        <taxon>Heteroptera</taxon>
        <taxon>Panheteroptera</taxon>
        <taxon>Pentatomomorpha</taxon>
        <taxon>Pentatomoidea</taxon>
        <taxon>Pentatomidae</taxon>
        <taxon>Pentatominae</taxon>
        <taxon>Nezara</taxon>
    </lineage>
</organism>
<evidence type="ECO:0000313" key="1">
    <source>
        <dbReference type="EMBL" id="CAH1392672.1"/>
    </source>
</evidence>
<dbReference type="Proteomes" id="UP001152798">
    <property type="component" value="Chromosome 2"/>
</dbReference>
<sequence length="170" mass="18737">MRAPCSVQFMPPWRRRRRSPKYSTTAFESKKQSTKLVKATSGVSFTGPDWTGSMLFRQRQRRGGVDTKLSCSQIPAWSKSGASSMMTAARLATLTTPPLLSSLPSSLFPSFPPCFIVSPPPPICISSAVHSLPPSSWVIVPYQLVLLFRTCVAFSRVDIATNCAWILIIK</sequence>
<dbReference type="EMBL" id="OV725078">
    <property type="protein sequence ID" value="CAH1392672.1"/>
    <property type="molecule type" value="Genomic_DNA"/>
</dbReference>
<proteinExistence type="predicted"/>
<gene>
    <name evidence="1" type="ORF">NEZAVI_LOCUS3449</name>
</gene>
<keyword evidence="2" id="KW-1185">Reference proteome</keyword>
<reference evidence="1" key="1">
    <citation type="submission" date="2022-01" db="EMBL/GenBank/DDBJ databases">
        <authorList>
            <person name="King R."/>
        </authorList>
    </citation>
    <scope>NUCLEOTIDE SEQUENCE</scope>
</reference>
<dbReference type="AlphaFoldDB" id="A0A9P0H415"/>
<protein>
    <submittedName>
        <fullName evidence="1">Uncharacterized protein</fullName>
    </submittedName>
</protein>
<evidence type="ECO:0000313" key="2">
    <source>
        <dbReference type="Proteomes" id="UP001152798"/>
    </source>
</evidence>